<dbReference type="Proteomes" id="UP000249890">
    <property type="component" value="Chromosome"/>
</dbReference>
<dbReference type="AlphaFoldDB" id="A0A2Z2KK30"/>
<dbReference type="KEGG" id="pdh:B9T62_11250"/>
<name>A0A2Z2KK30_9BACL</name>
<accession>A0A2Z2KK30</accession>
<dbReference type="EMBL" id="CP021780">
    <property type="protein sequence ID" value="ASA21312.1"/>
    <property type="molecule type" value="Genomic_DNA"/>
</dbReference>
<dbReference type="RefSeq" id="WP_087915323.1">
    <property type="nucleotide sequence ID" value="NZ_CP021780.1"/>
</dbReference>
<evidence type="ECO:0000313" key="1">
    <source>
        <dbReference type="EMBL" id="ASA21312.1"/>
    </source>
</evidence>
<organism evidence="1 2">
    <name type="scientific">Paenibacillus donghaensis</name>
    <dbReference type="NCBI Taxonomy" id="414771"/>
    <lineage>
        <taxon>Bacteria</taxon>
        <taxon>Bacillati</taxon>
        <taxon>Bacillota</taxon>
        <taxon>Bacilli</taxon>
        <taxon>Bacillales</taxon>
        <taxon>Paenibacillaceae</taxon>
        <taxon>Paenibacillus</taxon>
    </lineage>
</organism>
<evidence type="ECO:0000313" key="2">
    <source>
        <dbReference type="Proteomes" id="UP000249890"/>
    </source>
</evidence>
<keyword evidence="2" id="KW-1185">Reference proteome</keyword>
<reference evidence="1 2" key="1">
    <citation type="submission" date="2017-06" db="EMBL/GenBank/DDBJ databases">
        <title>Complete genome sequence of Paenibacillus donghaensis KCTC 13049T isolated from East Sea sediment, South Korea.</title>
        <authorList>
            <person name="Jung B.K."/>
            <person name="Hong S.-J."/>
            <person name="Shin J.-H."/>
        </authorList>
    </citation>
    <scope>NUCLEOTIDE SEQUENCE [LARGE SCALE GENOMIC DNA]</scope>
    <source>
        <strain evidence="1 2">KCTC 13049</strain>
    </source>
</reference>
<sequence length="65" mass="7569">MKNQETWKKRGIIRQILKDHFHGFMDMHGHHLPEGLRGTITGTVNKAIRCGTRDSGKEEKEVWIN</sequence>
<dbReference type="OrthoDB" id="9791273at2"/>
<gene>
    <name evidence="1" type="ORF">B9T62_11250</name>
</gene>
<protein>
    <submittedName>
        <fullName evidence="1">Uncharacterized protein</fullName>
    </submittedName>
</protein>
<proteinExistence type="predicted"/>